<proteinExistence type="predicted"/>
<dbReference type="Gene3D" id="1.10.10.10">
    <property type="entry name" value="Winged helix-like DNA-binding domain superfamily/Winged helix DNA-binding domain"/>
    <property type="match status" value="1"/>
</dbReference>
<protein>
    <submittedName>
        <fullName evidence="4">Helix-turn-helix domain-containing protein</fullName>
    </submittedName>
</protein>
<dbReference type="EMBL" id="JAAFYZ010000124">
    <property type="protein sequence ID" value="MBS2551022.1"/>
    <property type="molecule type" value="Genomic_DNA"/>
</dbReference>
<dbReference type="InterPro" id="IPR051917">
    <property type="entry name" value="Transposase-Integrase"/>
</dbReference>
<gene>
    <name evidence="4" type="ORF">KGQ19_29545</name>
</gene>
<dbReference type="InterPro" id="IPR025246">
    <property type="entry name" value="IS30-like_HTH"/>
</dbReference>
<evidence type="ECO:0000313" key="4">
    <source>
        <dbReference type="EMBL" id="MBS2551022.1"/>
    </source>
</evidence>
<dbReference type="InterPro" id="IPR036388">
    <property type="entry name" value="WH-like_DNA-bd_sf"/>
</dbReference>
<sequence length="317" mass="33405">MPGGRLTYADRGQIAAWLADGLGYAEIGRRLGRPTSTVSREVARNGGFGAYVADDAQRTAGGRARRRKPDRPDGSGPDGWPDERVRGFAESFATVLAGTGLPRMTSRVFVCLLTADADGLTAAELVRRLRVSPASVSKSIGYLETVELVARRSDPGERRERYLIGDDVWGTAWRADTGAHGEVAAAAQQGLDILGSDTAAGLRLGRMGRFFGQLSEQMHGSGLAEGAVHDALTLVAALVHAGRPVGIAGLADALAWSEARVRAAVEANRGQPAIADPLVLQDIGAQEYAVVARSDRLSAEQREAIEKAGAQGSPQSR</sequence>
<feature type="region of interest" description="Disordered" evidence="1">
    <location>
        <begin position="57"/>
        <end position="83"/>
    </location>
</feature>
<dbReference type="Pfam" id="PF12802">
    <property type="entry name" value="MarR_2"/>
    <property type="match status" value="1"/>
</dbReference>
<dbReference type="RefSeq" id="WP_212014925.1">
    <property type="nucleotide sequence ID" value="NZ_JAAFYZ010000124.1"/>
</dbReference>
<dbReference type="Proteomes" id="UP000730482">
    <property type="component" value="Unassembled WGS sequence"/>
</dbReference>
<evidence type="ECO:0000259" key="2">
    <source>
        <dbReference type="Pfam" id="PF12802"/>
    </source>
</evidence>
<dbReference type="SUPFAM" id="SSF46785">
    <property type="entry name" value="Winged helix' DNA-binding domain"/>
    <property type="match status" value="1"/>
</dbReference>
<feature type="domain" description="HTH marR-type" evidence="2">
    <location>
        <begin position="100"/>
        <end position="160"/>
    </location>
</feature>
<name>A0ABS5KY88_9ACTN</name>
<dbReference type="PANTHER" id="PTHR10948">
    <property type="entry name" value="TRANSPOSASE"/>
    <property type="match status" value="1"/>
</dbReference>
<reference evidence="4 5" key="1">
    <citation type="submission" date="2020-02" db="EMBL/GenBank/DDBJ databases">
        <title>Acidophilic actinobacteria isolated from forest soil.</title>
        <authorList>
            <person name="Golinska P."/>
        </authorList>
    </citation>
    <scope>NUCLEOTIDE SEQUENCE [LARGE SCALE GENOMIC DNA]</scope>
    <source>
        <strain evidence="4 5">NL8</strain>
    </source>
</reference>
<keyword evidence="5" id="KW-1185">Reference proteome</keyword>
<accession>A0ABS5KY88</accession>
<comment type="caution">
    <text evidence="4">The sequence shown here is derived from an EMBL/GenBank/DDBJ whole genome shotgun (WGS) entry which is preliminary data.</text>
</comment>
<evidence type="ECO:0000256" key="1">
    <source>
        <dbReference type="SAM" id="MobiDB-lite"/>
    </source>
</evidence>
<evidence type="ECO:0000259" key="3">
    <source>
        <dbReference type="Pfam" id="PF13936"/>
    </source>
</evidence>
<dbReference type="InterPro" id="IPR000835">
    <property type="entry name" value="HTH_MarR-typ"/>
</dbReference>
<dbReference type="InterPro" id="IPR036390">
    <property type="entry name" value="WH_DNA-bd_sf"/>
</dbReference>
<feature type="domain" description="Transposase IS30-like HTH" evidence="3">
    <location>
        <begin position="5"/>
        <end position="45"/>
    </location>
</feature>
<evidence type="ECO:0000313" key="5">
    <source>
        <dbReference type="Proteomes" id="UP000730482"/>
    </source>
</evidence>
<organism evidence="4 5">
    <name type="scientific">Catenulispora pinistramenti</name>
    <dbReference type="NCBI Taxonomy" id="2705254"/>
    <lineage>
        <taxon>Bacteria</taxon>
        <taxon>Bacillati</taxon>
        <taxon>Actinomycetota</taxon>
        <taxon>Actinomycetes</taxon>
        <taxon>Catenulisporales</taxon>
        <taxon>Catenulisporaceae</taxon>
        <taxon>Catenulispora</taxon>
    </lineage>
</organism>
<dbReference type="PANTHER" id="PTHR10948:SF23">
    <property type="entry name" value="TRANSPOSASE INSI FOR INSERTION SEQUENCE ELEMENT IS30A-RELATED"/>
    <property type="match status" value="1"/>
</dbReference>
<dbReference type="Pfam" id="PF13936">
    <property type="entry name" value="HTH_38"/>
    <property type="match status" value="1"/>
</dbReference>